<reference evidence="3" key="1">
    <citation type="journal article" date="2021" name="Nat. Commun.">
        <title>Genetic determinants of endophytism in the Arabidopsis root mycobiome.</title>
        <authorList>
            <person name="Mesny F."/>
            <person name="Miyauchi S."/>
            <person name="Thiergart T."/>
            <person name="Pickel B."/>
            <person name="Atanasova L."/>
            <person name="Karlsson M."/>
            <person name="Huettel B."/>
            <person name="Barry K.W."/>
            <person name="Haridas S."/>
            <person name="Chen C."/>
            <person name="Bauer D."/>
            <person name="Andreopoulos W."/>
            <person name="Pangilinan J."/>
            <person name="LaButti K."/>
            <person name="Riley R."/>
            <person name="Lipzen A."/>
            <person name="Clum A."/>
            <person name="Drula E."/>
            <person name="Henrissat B."/>
            <person name="Kohler A."/>
            <person name="Grigoriev I.V."/>
            <person name="Martin F.M."/>
            <person name="Hacquard S."/>
        </authorList>
    </citation>
    <scope>NUCLEOTIDE SEQUENCE</scope>
    <source>
        <strain evidence="3">FSSC 5 MPI-SDFR-AT-0091</strain>
    </source>
</reference>
<evidence type="ECO:0000256" key="2">
    <source>
        <dbReference type="SAM" id="SignalP"/>
    </source>
</evidence>
<organism evidence="3 4">
    <name type="scientific">Fusarium solani</name>
    <name type="common">Filamentous fungus</name>
    <dbReference type="NCBI Taxonomy" id="169388"/>
    <lineage>
        <taxon>Eukaryota</taxon>
        <taxon>Fungi</taxon>
        <taxon>Dikarya</taxon>
        <taxon>Ascomycota</taxon>
        <taxon>Pezizomycotina</taxon>
        <taxon>Sordariomycetes</taxon>
        <taxon>Hypocreomycetidae</taxon>
        <taxon>Hypocreales</taxon>
        <taxon>Nectriaceae</taxon>
        <taxon>Fusarium</taxon>
        <taxon>Fusarium solani species complex</taxon>
    </lineage>
</organism>
<sequence length="271" mass="28181">MHAKSLLSLALGLLAADAVVAGLCRPRSSDTSSAVSSTASSISASSTTESLSSTMSHSTTETTSTTESLTLTTSLSSDLSSTSTTFFTTTSSDSTAIKTSTSAPTSTSSTAPYDPIPTFKVVAVGGPVPGAELKSTGQTGNILTFNPTYSGTRVLSFSLEHSTSRLRESNGKYMCLYFSGGLSTVTVCGSESDGIKYLTCTVMPDLTLSCSGPDGHRYFDDEGEEVIYETGGTVDHFYVTWQGQGYYSYIGGANVVGGGFIPVKYGLEQVN</sequence>
<dbReference type="OrthoDB" id="5100331at2759"/>
<evidence type="ECO:0008006" key="5">
    <source>
        <dbReference type="Google" id="ProtNLM"/>
    </source>
</evidence>
<dbReference type="EMBL" id="JAGTJS010000005">
    <property type="protein sequence ID" value="KAH7268932.1"/>
    <property type="molecule type" value="Genomic_DNA"/>
</dbReference>
<gene>
    <name evidence="3" type="ORF">B0J15DRAFT_592297</name>
</gene>
<accession>A0A9P9KUZ2</accession>
<evidence type="ECO:0000313" key="4">
    <source>
        <dbReference type="Proteomes" id="UP000736672"/>
    </source>
</evidence>
<feature type="chain" id="PRO_5040126354" description="Ubiquitin 3 binding protein But2 C-terminal domain-containing protein" evidence="2">
    <location>
        <begin position="22"/>
        <end position="271"/>
    </location>
</feature>
<keyword evidence="2" id="KW-0732">Signal</keyword>
<feature type="signal peptide" evidence="2">
    <location>
        <begin position="1"/>
        <end position="21"/>
    </location>
</feature>
<protein>
    <recommendedName>
        <fullName evidence="5">Ubiquitin 3 binding protein But2 C-terminal domain-containing protein</fullName>
    </recommendedName>
</protein>
<dbReference type="AlphaFoldDB" id="A0A9P9KUZ2"/>
<evidence type="ECO:0000313" key="3">
    <source>
        <dbReference type="EMBL" id="KAH7268932.1"/>
    </source>
</evidence>
<feature type="region of interest" description="Disordered" evidence="1">
    <location>
        <begin position="46"/>
        <end position="74"/>
    </location>
</feature>
<keyword evidence="4" id="KW-1185">Reference proteome</keyword>
<name>A0A9P9KUZ2_FUSSL</name>
<comment type="caution">
    <text evidence="3">The sequence shown here is derived from an EMBL/GenBank/DDBJ whole genome shotgun (WGS) entry which is preliminary data.</text>
</comment>
<proteinExistence type="predicted"/>
<dbReference type="Proteomes" id="UP000736672">
    <property type="component" value="Unassembled WGS sequence"/>
</dbReference>
<evidence type="ECO:0000256" key="1">
    <source>
        <dbReference type="SAM" id="MobiDB-lite"/>
    </source>
</evidence>